<dbReference type="Proteomes" id="UP001163324">
    <property type="component" value="Chromosome 6"/>
</dbReference>
<sequence>MKFSRPSSLRSITQRLAAVCRNNNHKPRTLRTRAEKSLAMSWMCSSDTNAGLIENMYKNGLIEDIRIKDAFLKVDRAYYAPSFPYEDSPQGIGHSATISAPHMHAYACKHLLPYLHPAVKPSSPIRVLDIGSGSGYLTHVLAELVEEHNDAIVVGLEHIRALKELGEANMAKGENGKRLLERGKVRFRVGDGRKGWTGDGDEGWDVIHVGAAAVSMHQELVDQLRSPGCMFIPVDDSPGSMNQSVWKVEKDKDGKLTKESLFGVRYVPLTDAPASERR</sequence>
<evidence type="ECO:0000313" key="2">
    <source>
        <dbReference type="Proteomes" id="UP001163324"/>
    </source>
</evidence>
<accession>A0ACC0UWZ9</accession>
<keyword evidence="2" id="KW-1185">Reference proteome</keyword>
<dbReference type="EMBL" id="CM047945">
    <property type="protein sequence ID" value="KAI9898048.1"/>
    <property type="molecule type" value="Genomic_DNA"/>
</dbReference>
<reference evidence="1" key="1">
    <citation type="submission" date="2022-10" db="EMBL/GenBank/DDBJ databases">
        <title>Complete Genome of Trichothecium roseum strain YXFP-22015, a Plant Pathogen Isolated from Citrus.</title>
        <authorList>
            <person name="Wang Y."/>
            <person name="Zhu L."/>
        </authorList>
    </citation>
    <scope>NUCLEOTIDE SEQUENCE</scope>
    <source>
        <strain evidence="1">YXFP-22015</strain>
    </source>
</reference>
<name>A0ACC0UWZ9_9HYPO</name>
<evidence type="ECO:0000313" key="1">
    <source>
        <dbReference type="EMBL" id="KAI9898048.1"/>
    </source>
</evidence>
<protein>
    <submittedName>
        <fullName evidence="1">Uncharacterized protein</fullName>
    </submittedName>
</protein>
<proteinExistence type="predicted"/>
<gene>
    <name evidence="1" type="ORF">N3K66_006408</name>
</gene>
<comment type="caution">
    <text evidence="1">The sequence shown here is derived from an EMBL/GenBank/DDBJ whole genome shotgun (WGS) entry which is preliminary data.</text>
</comment>
<organism evidence="1 2">
    <name type="scientific">Trichothecium roseum</name>
    <dbReference type="NCBI Taxonomy" id="47278"/>
    <lineage>
        <taxon>Eukaryota</taxon>
        <taxon>Fungi</taxon>
        <taxon>Dikarya</taxon>
        <taxon>Ascomycota</taxon>
        <taxon>Pezizomycotina</taxon>
        <taxon>Sordariomycetes</taxon>
        <taxon>Hypocreomycetidae</taxon>
        <taxon>Hypocreales</taxon>
        <taxon>Hypocreales incertae sedis</taxon>
        <taxon>Trichothecium</taxon>
    </lineage>
</organism>